<evidence type="ECO:0000256" key="5">
    <source>
        <dbReference type="ARBA" id="ARBA00022692"/>
    </source>
</evidence>
<dbReference type="GO" id="GO:0015288">
    <property type="term" value="F:porin activity"/>
    <property type="evidence" value="ECO:0007669"/>
    <property type="project" value="TreeGrafter"/>
</dbReference>
<evidence type="ECO:0000256" key="1">
    <source>
        <dbReference type="ARBA" id="ARBA00004442"/>
    </source>
</evidence>
<keyword evidence="3" id="KW-0813">Transport</keyword>
<gene>
    <name evidence="9" type="ORF">ICJ85_12575</name>
</gene>
<dbReference type="PANTHER" id="PTHR30026:SF20">
    <property type="entry name" value="OUTER MEMBRANE PROTEIN TOLC"/>
    <property type="match status" value="1"/>
</dbReference>
<dbReference type="Pfam" id="PF02321">
    <property type="entry name" value="OEP"/>
    <property type="match status" value="2"/>
</dbReference>
<sequence>MFKLKNYIILTLLFGVASAFAQQKTWSLQECIDYALENNISVQKSNNSILTSEQDVIAAKGNLLPSLGASAGQSMGFGNQELFQGQFVNRTSHQTNFGIQVSQNIFNGFRNTNIYKQSLLSQEASELQLQQLKDDISLNVANAYLNVLFNKENLEVAKAQIEFSKSQLEQVKSFVEAGVQPKANIFDAEATLASDEQSLTTAENNYNLSLLTLSQLLQIPYKGFQVEMINIDVSYFALFYNDVDSILEYAYGNRNEIKLAEKNIEVAELGTEINKAGYWPSVSFGYGFGSNVFYSNLTENEDSFFNQLNNQKSHSFRLGVSIPIFSQFQNKTAVARSQIQELNSKLDLQQAKLDLEGNIQRAFTDAQAALKTYESAKKSIESQKLAFENAEERYKFGNMTAFDLEQTRIRYLNAQNLLINAKYDFVFKTKVLDFYMGKTLTD</sequence>
<evidence type="ECO:0000256" key="8">
    <source>
        <dbReference type="SAM" id="SignalP"/>
    </source>
</evidence>
<evidence type="ECO:0000256" key="6">
    <source>
        <dbReference type="ARBA" id="ARBA00023136"/>
    </source>
</evidence>
<dbReference type="RefSeq" id="WP_188224145.1">
    <property type="nucleotide sequence ID" value="NZ_JACVXD010000007.1"/>
</dbReference>
<dbReference type="GO" id="GO:0015562">
    <property type="term" value="F:efflux transmembrane transporter activity"/>
    <property type="evidence" value="ECO:0007669"/>
    <property type="project" value="InterPro"/>
</dbReference>
<evidence type="ECO:0000256" key="3">
    <source>
        <dbReference type="ARBA" id="ARBA00022448"/>
    </source>
</evidence>
<keyword evidence="8" id="KW-0732">Signal</keyword>
<dbReference type="Gene3D" id="1.20.1600.10">
    <property type="entry name" value="Outer membrane efflux proteins (OEP)"/>
    <property type="match status" value="1"/>
</dbReference>
<dbReference type="SUPFAM" id="SSF56954">
    <property type="entry name" value="Outer membrane efflux proteins (OEP)"/>
    <property type="match status" value="1"/>
</dbReference>
<keyword evidence="5" id="KW-0812">Transmembrane</keyword>
<organism evidence="9 10">
    <name type="scientific">Aestuariibaculum marinum</name>
    <dbReference type="NCBI Taxonomy" id="2683592"/>
    <lineage>
        <taxon>Bacteria</taxon>
        <taxon>Pseudomonadati</taxon>
        <taxon>Bacteroidota</taxon>
        <taxon>Flavobacteriia</taxon>
        <taxon>Flavobacteriales</taxon>
        <taxon>Flavobacteriaceae</taxon>
    </lineage>
</organism>
<dbReference type="GO" id="GO:0009279">
    <property type="term" value="C:cell outer membrane"/>
    <property type="evidence" value="ECO:0007669"/>
    <property type="project" value="UniProtKB-SubCell"/>
</dbReference>
<dbReference type="InterPro" id="IPR003423">
    <property type="entry name" value="OMP_efflux"/>
</dbReference>
<evidence type="ECO:0000256" key="2">
    <source>
        <dbReference type="ARBA" id="ARBA00007613"/>
    </source>
</evidence>
<reference evidence="9 10" key="1">
    <citation type="journal article" date="2018" name="J. Microbiol.">
        <title>Aestuariibaculum marinum sp. nov., a marine bacterium isolated from seawater in South Korea.</title>
        <authorList>
            <person name="Choi J."/>
            <person name="Lee D."/>
            <person name="Jang J.H."/>
            <person name="Cha S."/>
            <person name="Seo T."/>
        </authorList>
    </citation>
    <scope>NUCLEOTIDE SEQUENCE [LARGE SCALE GENOMIC DNA]</scope>
    <source>
        <strain evidence="9 10">IP7</strain>
    </source>
</reference>
<evidence type="ECO:0000256" key="7">
    <source>
        <dbReference type="ARBA" id="ARBA00023237"/>
    </source>
</evidence>
<comment type="caution">
    <text evidence="9">The sequence shown here is derived from an EMBL/GenBank/DDBJ whole genome shotgun (WGS) entry which is preliminary data.</text>
</comment>
<comment type="subcellular location">
    <subcellularLocation>
        <location evidence="1">Cell outer membrane</location>
    </subcellularLocation>
</comment>
<keyword evidence="10" id="KW-1185">Reference proteome</keyword>
<dbReference type="InterPro" id="IPR051906">
    <property type="entry name" value="TolC-like"/>
</dbReference>
<evidence type="ECO:0000313" key="10">
    <source>
        <dbReference type="Proteomes" id="UP000621516"/>
    </source>
</evidence>
<accession>A0A8J6PZE3</accession>
<keyword evidence="7" id="KW-0998">Cell outer membrane</keyword>
<dbReference type="PANTHER" id="PTHR30026">
    <property type="entry name" value="OUTER MEMBRANE PROTEIN TOLC"/>
    <property type="match status" value="1"/>
</dbReference>
<dbReference type="EMBL" id="JACVXD010000007">
    <property type="protein sequence ID" value="MBD0824851.1"/>
    <property type="molecule type" value="Genomic_DNA"/>
</dbReference>
<dbReference type="GO" id="GO:1990281">
    <property type="term" value="C:efflux pump complex"/>
    <property type="evidence" value="ECO:0007669"/>
    <property type="project" value="TreeGrafter"/>
</dbReference>
<feature type="chain" id="PRO_5035216461" evidence="8">
    <location>
        <begin position="22"/>
        <end position="442"/>
    </location>
</feature>
<comment type="similarity">
    <text evidence="2">Belongs to the outer membrane factor (OMF) (TC 1.B.17) family.</text>
</comment>
<keyword evidence="4" id="KW-1134">Transmembrane beta strand</keyword>
<dbReference type="AlphaFoldDB" id="A0A8J6PZE3"/>
<evidence type="ECO:0000256" key="4">
    <source>
        <dbReference type="ARBA" id="ARBA00022452"/>
    </source>
</evidence>
<name>A0A8J6PZE3_9FLAO</name>
<evidence type="ECO:0000313" key="9">
    <source>
        <dbReference type="EMBL" id="MBD0824851.1"/>
    </source>
</evidence>
<dbReference type="Proteomes" id="UP000621516">
    <property type="component" value="Unassembled WGS sequence"/>
</dbReference>
<feature type="signal peptide" evidence="8">
    <location>
        <begin position="1"/>
        <end position="21"/>
    </location>
</feature>
<proteinExistence type="inferred from homology"/>
<keyword evidence="6" id="KW-0472">Membrane</keyword>
<protein>
    <submittedName>
        <fullName evidence="9">TolC family protein</fullName>
    </submittedName>
</protein>